<evidence type="ECO:0000259" key="2">
    <source>
        <dbReference type="Pfam" id="PF00857"/>
    </source>
</evidence>
<gene>
    <name evidence="3" type="ORF">WKW80_15435</name>
</gene>
<dbReference type="GO" id="GO:0016787">
    <property type="term" value="F:hydrolase activity"/>
    <property type="evidence" value="ECO:0007669"/>
    <property type="project" value="UniProtKB-KW"/>
</dbReference>
<keyword evidence="4" id="KW-1185">Reference proteome</keyword>
<dbReference type="Proteomes" id="UP001363010">
    <property type="component" value="Unassembled WGS sequence"/>
</dbReference>
<accession>A0ABU8W017</accession>
<feature type="domain" description="Isochorismatase-like" evidence="2">
    <location>
        <begin position="4"/>
        <end position="138"/>
    </location>
</feature>
<dbReference type="Gene3D" id="3.40.50.850">
    <property type="entry name" value="Isochorismatase-like"/>
    <property type="match status" value="1"/>
</dbReference>
<name>A0ABU8W017_9BURK</name>
<dbReference type="PANTHER" id="PTHR43540:SF1">
    <property type="entry name" value="ISOCHORISMATASE HYDROLASE"/>
    <property type="match status" value="1"/>
</dbReference>
<dbReference type="CDD" id="cd01014">
    <property type="entry name" value="nicotinamidase_related"/>
    <property type="match status" value="1"/>
</dbReference>
<dbReference type="SUPFAM" id="SSF52499">
    <property type="entry name" value="Isochorismatase-like hydrolases"/>
    <property type="match status" value="1"/>
</dbReference>
<keyword evidence="1 3" id="KW-0378">Hydrolase</keyword>
<dbReference type="Pfam" id="PF00857">
    <property type="entry name" value="Isochorismatase"/>
    <property type="match status" value="1"/>
</dbReference>
<dbReference type="InterPro" id="IPR050272">
    <property type="entry name" value="Isochorismatase-like_hydrls"/>
</dbReference>
<dbReference type="PANTHER" id="PTHR43540">
    <property type="entry name" value="PEROXYUREIDOACRYLATE/UREIDOACRYLATE AMIDOHYDROLASE-RELATED"/>
    <property type="match status" value="1"/>
</dbReference>
<sequence length="180" mass="20095">MNNTALLIIDVQQGLCEGEHDAFESTLVIDRINAVCAKARAARIPVIFIQHEDDGLLKFETREWQLAQGLHAEPADLRIRKTTPDSFLRTELQAVLQERDVSELVICGMHTEFCVDTTTRKALALGYPVVLVEDAHTTEGNDFVTPRQVIQHHNATLANISSFGPRVRTVPSHSVLFNAR</sequence>
<protein>
    <submittedName>
        <fullName evidence="3">Cysteine hydrolase family protein</fullName>
        <ecNumber evidence="3">3.-.-.-</ecNumber>
    </submittedName>
</protein>
<evidence type="ECO:0000313" key="4">
    <source>
        <dbReference type="Proteomes" id="UP001363010"/>
    </source>
</evidence>
<comment type="caution">
    <text evidence="3">The sequence shown here is derived from an EMBL/GenBank/DDBJ whole genome shotgun (WGS) entry which is preliminary data.</text>
</comment>
<reference evidence="3 4" key="1">
    <citation type="submission" date="2024-03" db="EMBL/GenBank/DDBJ databases">
        <title>Novel species of the genus Variovorax.</title>
        <authorList>
            <person name="Liu Q."/>
            <person name="Xin Y.-H."/>
        </authorList>
    </citation>
    <scope>NUCLEOTIDE SEQUENCE [LARGE SCALE GENOMIC DNA]</scope>
    <source>
        <strain evidence="3 4">KACC 18501</strain>
    </source>
</reference>
<dbReference type="RefSeq" id="WP_340364451.1">
    <property type="nucleotide sequence ID" value="NZ_JBBKZV010000008.1"/>
</dbReference>
<evidence type="ECO:0000313" key="3">
    <source>
        <dbReference type="EMBL" id="MEJ8823411.1"/>
    </source>
</evidence>
<evidence type="ECO:0000256" key="1">
    <source>
        <dbReference type="ARBA" id="ARBA00022801"/>
    </source>
</evidence>
<dbReference type="InterPro" id="IPR036380">
    <property type="entry name" value="Isochorismatase-like_sf"/>
</dbReference>
<dbReference type="InterPro" id="IPR000868">
    <property type="entry name" value="Isochorismatase-like_dom"/>
</dbReference>
<dbReference type="EC" id="3.-.-.-" evidence="3"/>
<dbReference type="EMBL" id="JBBKZV010000008">
    <property type="protein sequence ID" value="MEJ8823411.1"/>
    <property type="molecule type" value="Genomic_DNA"/>
</dbReference>
<organism evidence="3 4">
    <name type="scientific">Variovorax humicola</name>
    <dbReference type="NCBI Taxonomy" id="1769758"/>
    <lineage>
        <taxon>Bacteria</taxon>
        <taxon>Pseudomonadati</taxon>
        <taxon>Pseudomonadota</taxon>
        <taxon>Betaproteobacteria</taxon>
        <taxon>Burkholderiales</taxon>
        <taxon>Comamonadaceae</taxon>
        <taxon>Variovorax</taxon>
    </lineage>
</organism>
<proteinExistence type="predicted"/>